<keyword evidence="2" id="KW-1185">Reference proteome</keyword>
<name>A0ACB6QRU0_9PLEO</name>
<comment type="caution">
    <text evidence="1">The sequence shown here is derived from an EMBL/GenBank/DDBJ whole genome shotgun (WGS) entry which is preliminary data.</text>
</comment>
<evidence type="ECO:0000313" key="2">
    <source>
        <dbReference type="Proteomes" id="UP000799755"/>
    </source>
</evidence>
<dbReference type="Proteomes" id="UP000799755">
    <property type="component" value="Unassembled WGS sequence"/>
</dbReference>
<evidence type="ECO:0000313" key="1">
    <source>
        <dbReference type="EMBL" id="KAF2469605.1"/>
    </source>
</evidence>
<dbReference type="EMBL" id="MU003511">
    <property type="protein sequence ID" value="KAF2469605.1"/>
    <property type="molecule type" value="Genomic_DNA"/>
</dbReference>
<sequence>MSSTGSIDLPHSFADVRVRQWGDKGLELFAPETKGAGLQGTDEVPKHQRIKDHLENIGKARIEAIGNARKESVRKPRWDDPGKSTKLTWIHIPRNDMALCEAVLKIVCAKKHVDVLLDEEYWSGQLRGTWDARTSNDWDGTLVGAPFMEATAFTLHFRTEEGTEFQGSQWDLLEDRGAKGSLERIQNTIIYMPYLHWDKLSRHKQELKGRKERLEKRNNQHQKHKDLTQYRNETLHPRRSLDEAGYNYHTYESLERRNDDQVVTRFLRKYANVEDSDRLTLMVVDQLWLWILDDDTLVTSFPNTPEKDHPEYSSMTAKAIKTYVTLKFSICLLPNRSKSTELFQALDIASKLANKTNRKAENAPSGDVLRIEQDITAIGNIRDIHEELQMMVHIVDLQLRALGSTHLHSHRTWEEDLHVHKEKLQALSQQATDIHEMLFKTLEVKQTSLSIRQNEVVITFTVVTIVFLPLSFISSIFGMNAAEINNGSPLGMGIIFAYMFPISLLIISFTLVLSFSSPVRDYLKQFRVAGRKSWLRLNDSGKNNGNKGSGNEGSGTAKVNVANDRYVSEKGITEHILQPVGSPV</sequence>
<gene>
    <name evidence="1" type="ORF">BDR25DRAFT_343603</name>
</gene>
<accession>A0ACB6QRU0</accession>
<reference evidence="1" key="1">
    <citation type="journal article" date="2020" name="Stud. Mycol.">
        <title>101 Dothideomycetes genomes: a test case for predicting lifestyles and emergence of pathogens.</title>
        <authorList>
            <person name="Haridas S."/>
            <person name="Albert R."/>
            <person name="Binder M."/>
            <person name="Bloem J."/>
            <person name="Labutti K."/>
            <person name="Salamov A."/>
            <person name="Andreopoulos B."/>
            <person name="Baker S."/>
            <person name="Barry K."/>
            <person name="Bills G."/>
            <person name="Bluhm B."/>
            <person name="Cannon C."/>
            <person name="Castanera R."/>
            <person name="Culley D."/>
            <person name="Daum C."/>
            <person name="Ezra D."/>
            <person name="Gonzalez J."/>
            <person name="Henrissat B."/>
            <person name="Kuo A."/>
            <person name="Liang C."/>
            <person name="Lipzen A."/>
            <person name="Lutzoni F."/>
            <person name="Magnuson J."/>
            <person name="Mondo S."/>
            <person name="Nolan M."/>
            <person name="Ohm R."/>
            <person name="Pangilinan J."/>
            <person name="Park H.-J."/>
            <person name="Ramirez L."/>
            <person name="Alfaro M."/>
            <person name="Sun H."/>
            <person name="Tritt A."/>
            <person name="Yoshinaga Y."/>
            <person name="Zwiers L.-H."/>
            <person name="Turgeon B."/>
            <person name="Goodwin S."/>
            <person name="Spatafora J."/>
            <person name="Crous P."/>
            <person name="Grigoriev I."/>
        </authorList>
    </citation>
    <scope>NUCLEOTIDE SEQUENCE</scope>
    <source>
        <strain evidence="1">ATCC 200398</strain>
    </source>
</reference>
<protein>
    <submittedName>
        <fullName evidence="1">Uncharacterized protein</fullName>
    </submittedName>
</protein>
<organism evidence="1 2">
    <name type="scientific">Lindgomyces ingoldianus</name>
    <dbReference type="NCBI Taxonomy" id="673940"/>
    <lineage>
        <taxon>Eukaryota</taxon>
        <taxon>Fungi</taxon>
        <taxon>Dikarya</taxon>
        <taxon>Ascomycota</taxon>
        <taxon>Pezizomycotina</taxon>
        <taxon>Dothideomycetes</taxon>
        <taxon>Pleosporomycetidae</taxon>
        <taxon>Pleosporales</taxon>
        <taxon>Lindgomycetaceae</taxon>
        <taxon>Lindgomyces</taxon>
    </lineage>
</organism>
<proteinExistence type="predicted"/>